<dbReference type="Proteomes" id="UP000441772">
    <property type="component" value="Unassembled WGS sequence"/>
</dbReference>
<evidence type="ECO:0000313" key="3">
    <source>
        <dbReference type="Proteomes" id="UP000441772"/>
    </source>
</evidence>
<proteinExistence type="predicted"/>
<name>A0A6I1GQZ8_9BIFI</name>
<reference evidence="2 3" key="1">
    <citation type="submission" date="2019-09" db="EMBL/GenBank/DDBJ databases">
        <title>Characterization of the phylogenetic diversity of two novel species belonging to the genus Bifidobacterium: Bifidobacterium cebidarum sp. nov. and Bifidobacterium leontopitheci sp. nov.</title>
        <authorList>
            <person name="Lugli G.A."/>
            <person name="Duranti S."/>
            <person name="Milani C."/>
            <person name="Turroni F."/>
            <person name="Ventura M."/>
        </authorList>
    </citation>
    <scope>NUCLEOTIDE SEQUENCE [LARGE SCALE GENOMIC DNA]</scope>
    <source>
        <strain evidence="2 3">LMG 31471</strain>
    </source>
</reference>
<dbReference type="AlphaFoldDB" id="A0A6I1GQZ8"/>
<evidence type="ECO:0000256" key="1">
    <source>
        <dbReference type="SAM" id="MobiDB-lite"/>
    </source>
</evidence>
<gene>
    <name evidence="2" type="ORF">F7D09_0927</name>
</gene>
<evidence type="ECO:0000313" key="2">
    <source>
        <dbReference type="EMBL" id="KAB7790558.1"/>
    </source>
</evidence>
<accession>A0A6I1GQZ8</accession>
<feature type="region of interest" description="Disordered" evidence="1">
    <location>
        <begin position="1"/>
        <end position="25"/>
    </location>
</feature>
<protein>
    <submittedName>
        <fullName evidence="2">Uncharacterized protein</fullName>
    </submittedName>
</protein>
<sequence length="57" mass="6250">MRTMKQTADSGILNPFQVDPANNPTPRDRFVYEAMARAVDALERIADALEAQNGGQS</sequence>
<dbReference type="EMBL" id="WBVT01000010">
    <property type="protein sequence ID" value="KAB7790558.1"/>
    <property type="molecule type" value="Genomic_DNA"/>
</dbReference>
<organism evidence="2 3">
    <name type="scientific">Bifidobacterium leontopitheci</name>
    <dbReference type="NCBI Taxonomy" id="2650774"/>
    <lineage>
        <taxon>Bacteria</taxon>
        <taxon>Bacillati</taxon>
        <taxon>Actinomycetota</taxon>
        <taxon>Actinomycetes</taxon>
        <taxon>Bifidobacteriales</taxon>
        <taxon>Bifidobacteriaceae</taxon>
        <taxon>Bifidobacterium</taxon>
    </lineage>
</organism>
<dbReference type="RefSeq" id="WP_193312333.1">
    <property type="nucleotide sequence ID" value="NZ_JBHSKZ010000019.1"/>
</dbReference>
<comment type="caution">
    <text evidence="2">The sequence shown here is derived from an EMBL/GenBank/DDBJ whole genome shotgun (WGS) entry which is preliminary data.</text>
</comment>
<keyword evidence="3" id="KW-1185">Reference proteome</keyword>